<reference evidence="8 9" key="1">
    <citation type="submission" date="2024-01" db="EMBL/GenBank/DDBJ databases">
        <title>The genomes of 5 underutilized Papilionoideae crops provide insights into root nodulation and disease resistance.</title>
        <authorList>
            <person name="Yuan L."/>
        </authorList>
    </citation>
    <scope>NUCLEOTIDE SEQUENCE [LARGE SCALE GENOMIC DNA]</scope>
    <source>
        <strain evidence="8">LY-2023</strain>
        <tissue evidence="8">Leaf</tissue>
    </source>
</reference>
<evidence type="ECO:0000259" key="7">
    <source>
        <dbReference type="PROSITE" id="PS50089"/>
    </source>
</evidence>
<evidence type="ECO:0000256" key="1">
    <source>
        <dbReference type="ARBA" id="ARBA00004906"/>
    </source>
</evidence>
<dbReference type="InterPro" id="IPR036465">
    <property type="entry name" value="vWFA_dom_sf"/>
</dbReference>
<evidence type="ECO:0000313" key="8">
    <source>
        <dbReference type="EMBL" id="KAK7262051.1"/>
    </source>
</evidence>
<evidence type="ECO:0000256" key="4">
    <source>
        <dbReference type="ARBA" id="ARBA00022786"/>
    </source>
</evidence>
<dbReference type="PROSITE" id="PS50089">
    <property type="entry name" value="ZF_RING_2"/>
    <property type="match status" value="1"/>
</dbReference>
<dbReference type="AlphaFoldDB" id="A0AAN9ET64"/>
<dbReference type="InterPro" id="IPR002035">
    <property type="entry name" value="VWF_A"/>
</dbReference>
<sequence>MGEGGRRRRSRGVWKLRNAASKVAVAAVYACGWRKPLLHPLPTHSIPNSTSLSSSTKEISSGELREETACSITTKINENDFPNKNLCAICLDPLSYNNSKGSSPGQAIFTAQCSHAFHFACISSNVRHGNVTCPMCRAYWTQLPRNLCGSITCINQRDPILQILDESIATFRVHRHTLLHSTRYDDDDPVEPDDAPDTLKLYFSLVPIPPNSSASYSLSLHPLSCSSFSGPYLSLKLGQEKATDLVLVAIPNGPHLRLLKQSMALVVFSLRHIDRLAIVTYSSAAARVFPLRRMTNYGKRTALQAIDRLFYMGQADPLEGLKKGVKILEDRTHKNPKSCIFHLSDNPVPTRPYHTSINMELLSTPIHRFHVGFGFDTSNGFVIQEFQGFLGKMLGGIVRDIQLRICGTGGEEVGSGGVIRIEEMRGGEEKRVQLELGNSTLVYVEYSYTEGDIECVRRTGEIVVGLAALKAGIFMTLTWPEDGPSTCKDVTLTLLRPKLKDDLPTLKYHFR</sequence>
<evidence type="ECO:0000313" key="9">
    <source>
        <dbReference type="Proteomes" id="UP001359559"/>
    </source>
</evidence>
<dbReference type="Proteomes" id="UP001359559">
    <property type="component" value="Unassembled WGS sequence"/>
</dbReference>
<gene>
    <name evidence="8" type="ORF">RJT34_29611</name>
</gene>
<keyword evidence="2" id="KW-0479">Metal-binding</keyword>
<keyword evidence="5" id="KW-0862">Zinc</keyword>
<dbReference type="GO" id="GO:0008270">
    <property type="term" value="F:zinc ion binding"/>
    <property type="evidence" value="ECO:0007669"/>
    <property type="project" value="UniProtKB-KW"/>
</dbReference>
<evidence type="ECO:0000256" key="2">
    <source>
        <dbReference type="ARBA" id="ARBA00022723"/>
    </source>
</evidence>
<accession>A0AAN9ET64</accession>
<dbReference type="PANTHER" id="PTHR10579:SF47">
    <property type="entry name" value="OS09G0298500 PROTEIN"/>
    <property type="match status" value="1"/>
</dbReference>
<dbReference type="SUPFAM" id="SSF53300">
    <property type="entry name" value="vWA-like"/>
    <property type="match status" value="1"/>
</dbReference>
<dbReference type="Gene3D" id="3.30.40.10">
    <property type="entry name" value="Zinc/RING finger domain, C3HC4 (zinc finger)"/>
    <property type="match status" value="1"/>
</dbReference>
<keyword evidence="4" id="KW-0833">Ubl conjugation pathway</keyword>
<dbReference type="EMBL" id="JAYKXN010000008">
    <property type="protein sequence ID" value="KAK7262051.1"/>
    <property type="molecule type" value="Genomic_DNA"/>
</dbReference>
<evidence type="ECO:0000256" key="3">
    <source>
        <dbReference type="ARBA" id="ARBA00022771"/>
    </source>
</evidence>
<dbReference type="InterPro" id="IPR051266">
    <property type="entry name" value="CLCR"/>
</dbReference>
<comment type="caution">
    <text evidence="8">The sequence shown here is derived from an EMBL/GenBank/DDBJ whole genome shotgun (WGS) entry which is preliminary data.</text>
</comment>
<organism evidence="8 9">
    <name type="scientific">Clitoria ternatea</name>
    <name type="common">Butterfly pea</name>
    <dbReference type="NCBI Taxonomy" id="43366"/>
    <lineage>
        <taxon>Eukaryota</taxon>
        <taxon>Viridiplantae</taxon>
        <taxon>Streptophyta</taxon>
        <taxon>Embryophyta</taxon>
        <taxon>Tracheophyta</taxon>
        <taxon>Spermatophyta</taxon>
        <taxon>Magnoliopsida</taxon>
        <taxon>eudicotyledons</taxon>
        <taxon>Gunneridae</taxon>
        <taxon>Pentapetalae</taxon>
        <taxon>rosids</taxon>
        <taxon>fabids</taxon>
        <taxon>Fabales</taxon>
        <taxon>Fabaceae</taxon>
        <taxon>Papilionoideae</taxon>
        <taxon>50 kb inversion clade</taxon>
        <taxon>NPAAA clade</taxon>
        <taxon>indigoferoid/millettioid clade</taxon>
        <taxon>Phaseoleae</taxon>
        <taxon>Clitoria</taxon>
    </lineage>
</organism>
<keyword evidence="9" id="KW-1185">Reference proteome</keyword>
<protein>
    <recommendedName>
        <fullName evidence="7">RING-type domain-containing protein</fullName>
    </recommendedName>
</protein>
<name>A0AAN9ET64_CLITE</name>
<dbReference type="InterPro" id="IPR024766">
    <property type="entry name" value="Znf_RING_H2"/>
</dbReference>
<dbReference type="PANTHER" id="PTHR10579">
    <property type="entry name" value="CALCIUM-ACTIVATED CHLORIDE CHANNEL REGULATOR"/>
    <property type="match status" value="1"/>
</dbReference>
<dbReference type="SUPFAM" id="SSF57850">
    <property type="entry name" value="RING/U-box"/>
    <property type="match status" value="1"/>
</dbReference>
<dbReference type="InterPro" id="IPR013083">
    <property type="entry name" value="Znf_RING/FYVE/PHD"/>
</dbReference>
<keyword evidence="3 6" id="KW-0863">Zinc-finger</keyword>
<evidence type="ECO:0000256" key="5">
    <source>
        <dbReference type="ARBA" id="ARBA00022833"/>
    </source>
</evidence>
<feature type="domain" description="RING-type" evidence="7">
    <location>
        <begin position="87"/>
        <end position="137"/>
    </location>
</feature>
<proteinExistence type="predicted"/>
<evidence type="ECO:0000256" key="6">
    <source>
        <dbReference type="PROSITE-ProRule" id="PRU00175"/>
    </source>
</evidence>
<comment type="pathway">
    <text evidence="1">Protein modification; protein ubiquitination.</text>
</comment>
<dbReference type="Gene3D" id="3.40.50.410">
    <property type="entry name" value="von Willebrand factor, type A domain"/>
    <property type="match status" value="1"/>
</dbReference>
<dbReference type="Pfam" id="PF13519">
    <property type="entry name" value="VWA_2"/>
    <property type="match status" value="1"/>
</dbReference>
<dbReference type="SMART" id="SM00184">
    <property type="entry name" value="RING"/>
    <property type="match status" value="1"/>
</dbReference>
<dbReference type="Pfam" id="PF12678">
    <property type="entry name" value="zf-rbx1"/>
    <property type="match status" value="1"/>
</dbReference>
<dbReference type="InterPro" id="IPR001841">
    <property type="entry name" value="Znf_RING"/>
</dbReference>